<proteinExistence type="predicted"/>
<dbReference type="Gene3D" id="2.40.70.10">
    <property type="entry name" value="Acid Proteases"/>
    <property type="match status" value="1"/>
</dbReference>
<evidence type="ECO:0000313" key="5">
    <source>
        <dbReference type="Proteomes" id="UP000237271"/>
    </source>
</evidence>
<dbReference type="Pfam" id="PF08284">
    <property type="entry name" value="RVP_2"/>
    <property type="match status" value="1"/>
</dbReference>
<accession>A0A2P4WZ43</accession>
<comment type="caution">
    <text evidence="4">The sequence shown here is derived from an EMBL/GenBank/DDBJ whole genome shotgun (WGS) entry which is preliminary data.</text>
</comment>
<dbReference type="InterPro" id="IPR001878">
    <property type="entry name" value="Znf_CCHC"/>
</dbReference>
<dbReference type="GO" id="GO:0003676">
    <property type="term" value="F:nucleic acid binding"/>
    <property type="evidence" value="ECO:0007669"/>
    <property type="project" value="InterPro"/>
</dbReference>
<organism evidence="4 5">
    <name type="scientific">Phytophthora palmivora</name>
    <dbReference type="NCBI Taxonomy" id="4796"/>
    <lineage>
        <taxon>Eukaryota</taxon>
        <taxon>Sar</taxon>
        <taxon>Stramenopiles</taxon>
        <taxon>Oomycota</taxon>
        <taxon>Peronosporomycetes</taxon>
        <taxon>Peronosporales</taxon>
        <taxon>Peronosporaceae</taxon>
        <taxon>Phytophthora</taxon>
    </lineage>
</organism>
<feature type="region of interest" description="Disordered" evidence="2">
    <location>
        <begin position="40"/>
        <end position="74"/>
    </location>
</feature>
<gene>
    <name evidence="4" type="ORF">PHPALM_36786</name>
</gene>
<dbReference type="InterPro" id="IPR021109">
    <property type="entry name" value="Peptidase_aspartic_dom_sf"/>
</dbReference>
<keyword evidence="1" id="KW-0479">Metal-binding</keyword>
<evidence type="ECO:0000256" key="2">
    <source>
        <dbReference type="SAM" id="MobiDB-lite"/>
    </source>
</evidence>
<dbReference type="GO" id="GO:0008270">
    <property type="term" value="F:zinc ion binding"/>
    <property type="evidence" value="ECO:0007669"/>
    <property type="project" value="UniProtKB-KW"/>
</dbReference>
<sequence length="264" mass="28643">MELGTAVQSSIRCYGCGKLGLMQRTCPEGGQVKFLFQTKRSKDQWQKPQPKRQGNWGAGPPTGEDLSPHGRSADGAHNGCLAPEILGALETRKGCGGQLVVHTIVRGYGDPYIILIDSGASANFDRRQTVARNSDKFADALRESEGRGQVSVRLADGTVVNVPGVRMDLAVKFEVFDSTESFLVLNMDKYDLTLGMPWLEKHESWIDWLWRGKAIGASRPAVSDRALVSNVPTSVRGWGARDGRQGAYAPEEVLGVADSNEGVV</sequence>
<keyword evidence="1" id="KW-0863">Zinc-finger</keyword>
<evidence type="ECO:0000313" key="4">
    <source>
        <dbReference type="EMBL" id="POM58545.1"/>
    </source>
</evidence>
<reference evidence="4 5" key="1">
    <citation type="journal article" date="2017" name="Genome Biol. Evol.">
        <title>Phytophthora megakarya and P. palmivora, closely related causal agents of cacao black pod rot, underwent increases in genome sizes and gene numbers by different mechanisms.</title>
        <authorList>
            <person name="Ali S.S."/>
            <person name="Shao J."/>
            <person name="Lary D.J."/>
            <person name="Kronmiller B."/>
            <person name="Shen D."/>
            <person name="Strem M.D."/>
            <person name="Amoako-Attah I."/>
            <person name="Akrofi A.Y."/>
            <person name="Begoude B.A."/>
            <person name="Ten Hoopen G.M."/>
            <person name="Coulibaly K."/>
            <person name="Kebe B.I."/>
            <person name="Melnick R.L."/>
            <person name="Guiltinan M.J."/>
            <person name="Tyler B.M."/>
            <person name="Meinhardt L.W."/>
            <person name="Bailey B.A."/>
        </authorList>
    </citation>
    <scope>NUCLEOTIDE SEQUENCE [LARGE SCALE GENOMIC DNA]</scope>
    <source>
        <strain evidence="5">sbr112.9</strain>
    </source>
</reference>
<feature type="domain" description="CCHC-type" evidence="3">
    <location>
        <begin position="12"/>
        <end position="28"/>
    </location>
</feature>
<keyword evidence="1" id="KW-0862">Zinc</keyword>
<evidence type="ECO:0000259" key="3">
    <source>
        <dbReference type="PROSITE" id="PS50158"/>
    </source>
</evidence>
<dbReference type="AlphaFoldDB" id="A0A2P4WZ43"/>
<dbReference type="CDD" id="cd00303">
    <property type="entry name" value="retropepsin_like"/>
    <property type="match status" value="1"/>
</dbReference>
<dbReference type="EMBL" id="NCKW01020210">
    <property type="protein sequence ID" value="POM58545.1"/>
    <property type="molecule type" value="Genomic_DNA"/>
</dbReference>
<evidence type="ECO:0000256" key="1">
    <source>
        <dbReference type="PROSITE-ProRule" id="PRU00047"/>
    </source>
</evidence>
<dbReference type="Proteomes" id="UP000237271">
    <property type="component" value="Unassembled WGS sequence"/>
</dbReference>
<name>A0A2P4WZ43_9STRA</name>
<protein>
    <recommendedName>
        <fullName evidence="3">CCHC-type domain-containing protein</fullName>
    </recommendedName>
</protein>
<keyword evidence="5" id="KW-1185">Reference proteome</keyword>
<dbReference type="PROSITE" id="PS50158">
    <property type="entry name" value="ZF_CCHC"/>
    <property type="match status" value="1"/>
</dbReference>